<dbReference type="Proteomes" id="UP000031258">
    <property type="component" value="Unassembled WGS sequence"/>
</dbReference>
<evidence type="ECO:0000313" key="4">
    <source>
        <dbReference type="Proteomes" id="UP000031258"/>
    </source>
</evidence>
<sequence length="174" mass="20867">MKDSTFSFPEHFFTQYVYSEAYHLSIDTKNFQLYIGRREDITNLILKKDQEEREESQRIIERNQQIIEENQRALNEKKENYKRLLDRFNVGQNAAGFNSTAHYVFNASQAVEWDPSIKFLQLMDENEKPSFVSRIKRAREEKENIEPKDNRAERVEKRDERGSNHDSKRLCVTR</sequence>
<dbReference type="AlphaFoldDB" id="A0A0C1MQM0"/>
<dbReference type="EMBL" id="JSWE01000206">
    <property type="protein sequence ID" value="KIE04307.1"/>
    <property type="molecule type" value="Genomic_DNA"/>
</dbReference>
<accession>A0A0C1MQM0</accession>
<feature type="coiled-coil region" evidence="1">
    <location>
        <begin position="56"/>
        <end position="87"/>
    </location>
</feature>
<comment type="caution">
    <text evidence="3">The sequence shown here is derived from an EMBL/GenBank/DDBJ whole genome shotgun (WGS) entry which is preliminary data.</text>
</comment>
<dbReference type="RefSeq" id="WP_039458902.1">
    <property type="nucleotide sequence ID" value="NZ_JSWE01000206.1"/>
</dbReference>
<protein>
    <submittedName>
        <fullName evidence="3">Uncharacterized protein</fullName>
    </submittedName>
</protein>
<gene>
    <name evidence="3" type="ORF">NF27_IN00480</name>
</gene>
<feature type="region of interest" description="Disordered" evidence="2">
    <location>
        <begin position="137"/>
        <end position="174"/>
    </location>
</feature>
<evidence type="ECO:0000256" key="2">
    <source>
        <dbReference type="SAM" id="MobiDB-lite"/>
    </source>
</evidence>
<keyword evidence="1" id="KW-0175">Coiled coil</keyword>
<evidence type="ECO:0000256" key="1">
    <source>
        <dbReference type="SAM" id="Coils"/>
    </source>
</evidence>
<keyword evidence="4" id="KW-1185">Reference proteome</keyword>
<organism evidence="3 4">
    <name type="scientific">Candidatus Jidaibacter acanthamoebae</name>
    <dbReference type="NCBI Taxonomy" id="86105"/>
    <lineage>
        <taxon>Bacteria</taxon>
        <taxon>Pseudomonadati</taxon>
        <taxon>Pseudomonadota</taxon>
        <taxon>Alphaproteobacteria</taxon>
        <taxon>Rickettsiales</taxon>
        <taxon>Candidatus Midichloriaceae</taxon>
        <taxon>Candidatus Jidaibacter</taxon>
    </lineage>
</organism>
<reference evidence="3 4" key="1">
    <citation type="submission" date="2014-11" db="EMBL/GenBank/DDBJ databases">
        <title>A Rickettsiales Symbiont of Amoebae With Ancient Features.</title>
        <authorList>
            <person name="Schulz F."/>
            <person name="Martijn J."/>
            <person name="Wascher F."/>
            <person name="Kostanjsek R."/>
            <person name="Ettema T.J."/>
            <person name="Horn M."/>
        </authorList>
    </citation>
    <scope>NUCLEOTIDE SEQUENCE [LARGE SCALE GENOMIC DNA]</scope>
    <source>
        <strain evidence="3 4">UWC36</strain>
    </source>
</reference>
<feature type="compositionally biased region" description="Basic and acidic residues" evidence="2">
    <location>
        <begin position="138"/>
        <end position="174"/>
    </location>
</feature>
<evidence type="ECO:0000313" key="3">
    <source>
        <dbReference type="EMBL" id="KIE04307.1"/>
    </source>
</evidence>
<dbReference type="OrthoDB" id="9828571at2"/>
<name>A0A0C1MQM0_9RICK</name>
<proteinExistence type="predicted"/>